<feature type="compositionally biased region" description="Low complexity" evidence="1">
    <location>
        <begin position="334"/>
        <end position="343"/>
    </location>
</feature>
<feature type="region of interest" description="Disordered" evidence="1">
    <location>
        <begin position="1114"/>
        <end position="1144"/>
    </location>
</feature>
<gene>
    <name evidence="2" type="primary">PLEST003225</name>
    <name evidence="2" type="ORF">PLESTB_001178900</name>
</gene>
<feature type="region of interest" description="Disordered" evidence="1">
    <location>
        <begin position="544"/>
        <end position="580"/>
    </location>
</feature>
<feature type="region of interest" description="Disordered" evidence="1">
    <location>
        <begin position="119"/>
        <end position="243"/>
    </location>
</feature>
<feature type="compositionally biased region" description="Low complexity" evidence="1">
    <location>
        <begin position="864"/>
        <end position="873"/>
    </location>
</feature>
<feature type="compositionally biased region" description="Low complexity" evidence="1">
    <location>
        <begin position="363"/>
        <end position="391"/>
    </location>
</feature>
<evidence type="ECO:0000313" key="3">
    <source>
        <dbReference type="Proteomes" id="UP001165080"/>
    </source>
</evidence>
<accession>A0A9W6BRK6</accession>
<feature type="compositionally biased region" description="Low complexity" evidence="1">
    <location>
        <begin position="412"/>
        <end position="455"/>
    </location>
</feature>
<feature type="compositionally biased region" description="Gly residues" evidence="1">
    <location>
        <begin position="842"/>
        <end position="853"/>
    </location>
</feature>
<dbReference type="Proteomes" id="UP001165080">
    <property type="component" value="Unassembled WGS sequence"/>
</dbReference>
<feature type="compositionally biased region" description="Low complexity" evidence="1">
    <location>
        <begin position="208"/>
        <end position="220"/>
    </location>
</feature>
<feature type="compositionally biased region" description="Pro residues" evidence="1">
    <location>
        <begin position="674"/>
        <end position="683"/>
    </location>
</feature>
<organism evidence="2 3">
    <name type="scientific">Pleodorina starrii</name>
    <dbReference type="NCBI Taxonomy" id="330485"/>
    <lineage>
        <taxon>Eukaryota</taxon>
        <taxon>Viridiplantae</taxon>
        <taxon>Chlorophyta</taxon>
        <taxon>core chlorophytes</taxon>
        <taxon>Chlorophyceae</taxon>
        <taxon>CS clade</taxon>
        <taxon>Chlamydomonadales</taxon>
        <taxon>Volvocaceae</taxon>
        <taxon>Pleodorina</taxon>
    </lineage>
</organism>
<feature type="compositionally biased region" description="Low complexity" evidence="1">
    <location>
        <begin position="962"/>
        <end position="971"/>
    </location>
</feature>
<feature type="compositionally biased region" description="Low complexity" evidence="1">
    <location>
        <begin position="1058"/>
        <end position="1095"/>
    </location>
</feature>
<protein>
    <submittedName>
        <fullName evidence="2">Uncharacterized protein</fullName>
    </submittedName>
</protein>
<feature type="compositionally biased region" description="Polar residues" evidence="1">
    <location>
        <begin position="701"/>
        <end position="710"/>
    </location>
</feature>
<feature type="region of interest" description="Disordered" evidence="1">
    <location>
        <begin position="1"/>
        <end position="61"/>
    </location>
</feature>
<feature type="compositionally biased region" description="Polar residues" evidence="1">
    <location>
        <begin position="184"/>
        <end position="204"/>
    </location>
</feature>
<feature type="region of interest" description="Disordered" evidence="1">
    <location>
        <begin position="1227"/>
        <end position="1270"/>
    </location>
</feature>
<feature type="compositionally biased region" description="Low complexity" evidence="1">
    <location>
        <begin position="610"/>
        <end position="635"/>
    </location>
</feature>
<name>A0A9W6BRK6_9CHLO</name>
<feature type="compositionally biased region" description="Low complexity" evidence="1">
    <location>
        <begin position="127"/>
        <end position="141"/>
    </location>
</feature>
<keyword evidence="3" id="KW-1185">Reference proteome</keyword>
<feature type="compositionally biased region" description="Polar residues" evidence="1">
    <location>
        <begin position="1171"/>
        <end position="1194"/>
    </location>
</feature>
<proteinExistence type="predicted"/>
<feature type="region of interest" description="Disordered" evidence="1">
    <location>
        <begin position="1160"/>
        <end position="1204"/>
    </location>
</feature>
<feature type="compositionally biased region" description="Low complexity" evidence="1">
    <location>
        <begin position="1116"/>
        <end position="1144"/>
    </location>
</feature>
<dbReference type="EMBL" id="BRXU01000017">
    <property type="protein sequence ID" value="GLC57064.1"/>
    <property type="molecule type" value="Genomic_DNA"/>
</dbReference>
<evidence type="ECO:0000256" key="1">
    <source>
        <dbReference type="SAM" id="MobiDB-lite"/>
    </source>
</evidence>
<sequence>MESQWAAGQALKADAGAGRLSQGNADGAMPVSTSADPNGQLAGPQIPPQAKDASTVGPVLGDSPVHLEPILDSPAHSDAATVQAILPAAYLLEGLLEGSGETSGNLAAAALPRGNKKLLLGGPAPPATATAGPSAGPSAGPRSVGLRREKSVTGAAACTPRSGQTCATPATAGTARKAAGASTPSQRQTTSASSARPMSSTKPSQPRAAGKASAAAATTTPGRQSSQKPRRPSTAATDSAREAALRAAERMTLPLSASVVGAAAQPAAGNTGGTPVADGELLAGVVALGAGTPFFLKRDRPALGTTPPITPFSNMKCPPIGARGAGSTPPAPAVPAVAGAPTAQPSGKAQAPAQQRVKRAARSKAPAAATLAKVAEPEAKAGQTSKAAAASRTNAGGDTAAIRRNSSGGGPTKAASGAKPAAPQAVPAAAKALAAAAGRTGAGHVAKPAAAGPAGAHKKETVAKQGAGKHVAEAAAAAAKAVLADTDPGLEGHAAEPQVKLGRAGSAGGAGVSGAAAGRYGNSQSIASDSIGGALAAACQAACHSPDKLPPSKRYAVPVTSPSKRPRQERAPSAPPVVPLPLGAPAAGAAAAARGGAAAAGRSGRRGRSTARPASSPAMRAALAAKNARSLSANARRPRPSLPGTAAEHAPARSYSPMQITPGGSARKAQPAAAAPPPPPQPAAGPESPLAQPVPILNFDGPSSSKSPMGTPNLRPPSAAVAADIMPLRQQPVGTVRSPVLFGAAASARRLSTPPLGGVSPAVGPGAMSPAAGPVNVVNTAARRSPAVAQPPKQPARGSLALSSARGHAADGPRSARGHQSGDDPTLGGLVKAKARSDHGAGRAGTGPGGDGGRPLTARQGVGAAPATKAAPAVQRPTSARPGAIHKPVTATAAGGAAATKLLAAAATATAAVAGNGAGTAAATAGIVKAGAVTAAAVQASAGNIKPAKAAAAVATTAAAATAAPKAKQPALRGSGGPGDATQHPSRAPEPPGPAAAAEDRRTAARQAPRGSTGAAGARPEPLARGAGHDPEQERAQRRRQYEALLGRSGSASHGQDAATAAVALEEAAAAAPPAGKSAAKPQAAAAGPAASSQPERAPARKAPVLHHITQPVHGAQPRAAARQPAPQPQRTKPAATTAKHTAAGAAAPALAAAAGGSGLKASDAAGHQGPISSDAHTGTGSRQATPDTVQGLSPQDGLPGMPAMAFSTAAPEEVVTAEMGSLTLDDAGVQEPGADAGGAEGSEQGASPQETAEQQGATPKRPPDLSWLMDASPSASLAVTPGALAPINGFGIDARGFGFGELSADGSASGRVDTAPSTGFLGFGASAGDVQPQLVPATTCTLEDPGIDVMADDAAFGAGPGDATVVVNKQLPPLAAHPMGLPPTGLAPGGFGSGGTAAAVPSSTFSNKTLGVGLLTPGPGQAKLPGPATNRAKAAGPAPAALRQAKLRFSWDPTANPVVAVQPGTYACPTPGMAADSFMGFGATAAVGHEATPTSLPNPLLGGGFGAGGLDPHRNHTAAGGLGCRPDGIAVGALSLGDVDAAMDQELSAEVPVPVQCTSPNTPATDAFGGVALGGAAADQGAVPVFGGAAGGLGRAGRAVQDSFDALRISSMSSWPIMRERESERV</sequence>
<feature type="region of interest" description="Disordered" evidence="1">
    <location>
        <begin position="323"/>
        <end position="468"/>
    </location>
</feature>
<reference evidence="2 3" key="1">
    <citation type="journal article" date="2023" name="Commun. Biol.">
        <title>Reorganization of the ancestral sex-determining regions during the evolution of trioecy in Pleodorina starrii.</title>
        <authorList>
            <person name="Takahashi K."/>
            <person name="Suzuki S."/>
            <person name="Kawai-Toyooka H."/>
            <person name="Yamamoto K."/>
            <person name="Hamaji T."/>
            <person name="Ootsuki R."/>
            <person name="Yamaguchi H."/>
            <person name="Kawachi M."/>
            <person name="Higashiyama T."/>
            <person name="Nozaki H."/>
        </authorList>
    </citation>
    <scope>NUCLEOTIDE SEQUENCE [LARGE SCALE GENOMIC DNA]</scope>
    <source>
        <strain evidence="2 3">NIES-4479</strain>
    </source>
</reference>
<feature type="region of interest" description="Disordered" evidence="1">
    <location>
        <begin position="962"/>
        <end position="1101"/>
    </location>
</feature>
<comment type="caution">
    <text evidence="2">The sequence shown here is derived from an EMBL/GenBank/DDBJ whole genome shotgun (WGS) entry which is preliminary data.</text>
</comment>
<evidence type="ECO:0000313" key="2">
    <source>
        <dbReference type="EMBL" id="GLC57064.1"/>
    </source>
</evidence>
<feature type="compositionally biased region" description="Low complexity" evidence="1">
    <location>
        <begin position="167"/>
        <end position="183"/>
    </location>
</feature>
<feature type="compositionally biased region" description="Basic and acidic residues" evidence="1">
    <location>
        <begin position="1027"/>
        <end position="1042"/>
    </location>
</feature>
<feature type="region of interest" description="Disordered" evidence="1">
    <location>
        <begin position="782"/>
        <end position="885"/>
    </location>
</feature>
<feature type="region of interest" description="Disordered" evidence="1">
    <location>
        <begin position="597"/>
        <end position="722"/>
    </location>
</feature>
<feature type="compositionally biased region" description="Low complexity" evidence="1">
    <location>
        <begin position="1"/>
        <end position="18"/>
    </location>
</feature>